<proteinExistence type="predicted"/>
<gene>
    <name evidence="2" type="ORF">GRX03_07135</name>
</gene>
<name>A0A6B0T0K8_9EURY</name>
<comment type="caution">
    <text evidence="2">The sequence shown here is derived from an EMBL/GenBank/DDBJ whole genome shotgun (WGS) entry which is preliminary data.</text>
</comment>
<keyword evidence="3" id="KW-1185">Reference proteome</keyword>
<keyword evidence="1" id="KW-0472">Membrane</keyword>
<protein>
    <submittedName>
        <fullName evidence="2">AzlD domain-containing protein</fullName>
    </submittedName>
</protein>
<evidence type="ECO:0000313" key="3">
    <source>
        <dbReference type="Proteomes" id="UP000466535"/>
    </source>
</evidence>
<dbReference type="EMBL" id="WUUT01000002">
    <property type="protein sequence ID" value="MXR51375.1"/>
    <property type="molecule type" value="Genomic_DNA"/>
</dbReference>
<dbReference type="OrthoDB" id="187711at2157"/>
<evidence type="ECO:0000313" key="2">
    <source>
        <dbReference type="EMBL" id="MXR51375.1"/>
    </source>
</evidence>
<keyword evidence="1" id="KW-1133">Transmembrane helix</keyword>
<dbReference type="AlphaFoldDB" id="A0A6B0T0K8"/>
<accession>A0A6B0T0K8</accession>
<keyword evidence="1" id="KW-0812">Transmembrane</keyword>
<feature type="transmembrane region" description="Helical" evidence="1">
    <location>
        <begin position="7"/>
        <end position="30"/>
    </location>
</feature>
<organism evidence="2 3">
    <name type="scientific">Halovenus carboxidivorans</name>
    <dbReference type="NCBI Taxonomy" id="2692199"/>
    <lineage>
        <taxon>Archaea</taxon>
        <taxon>Methanobacteriati</taxon>
        <taxon>Methanobacteriota</taxon>
        <taxon>Stenosarchaea group</taxon>
        <taxon>Halobacteria</taxon>
        <taxon>Halobacteriales</taxon>
        <taxon>Haloarculaceae</taxon>
        <taxon>Halovenus</taxon>
    </lineage>
</organism>
<dbReference type="Proteomes" id="UP000466535">
    <property type="component" value="Unassembled WGS sequence"/>
</dbReference>
<dbReference type="InterPro" id="IPR008407">
    <property type="entry name" value="Brnchd-chn_aa_trnsp_AzlD"/>
</dbReference>
<evidence type="ECO:0000256" key="1">
    <source>
        <dbReference type="SAM" id="Phobius"/>
    </source>
</evidence>
<reference evidence="2 3" key="1">
    <citation type="submission" date="2019-12" db="EMBL/GenBank/DDBJ databases">
        <title>Isolation and characterization of three novel carbon monoxide-oxidizing members of Halobacteria from salione crusts and soils.</title>
        <authorList>
            <person name="Myers M.R."/>
            <person name="King G.M."/>
        </authorList>
    </citation>
    <scope>NUCLEOTIDE SEQUENCE [LARGE SCALE GENOMIC DNA]</scope>
    <source>
        <strain evidence="2 3">WSH3</strain>
    </source>
</reference>
<dbReference type="Pfam" id="PF05437">
    <property type="entry name" value="AzlD"/>
    <property type="match status" value="1"/>
</dbReference>
<sequence>MTSPDPVVWLAIVFAGVGTYALRASFLFLFERFGDVPDGVETALEMVPAAVLSALVVPAVVAPEGAIAVIGNGRVPAALVAAAVAWYTESILATILSGLVALIVLGAV</sequence>
<dbReference type="RefSeq" id="WP_159763508.1">
    <property type="nucleotide sequence ID" value="NZ_WUUT01000002.1"/>
</dbReference>
<feature type="transmembrane region" description="Helical" evidence="1">
    <location>
        <begin position="77"/>
        <end position="105"/>
    </location>
</feature>
<feature type="transmembrane region" description="Helical" evidence="1">
    <location>
        <begin position="50"/>
        <end position="70"/>
    </location>
</feature>